<evidence type="ECO:0000256" key="9">
    <source>
        <dbReference type="ARBA" id="ARBA00023235"/>
    </source>
</evidence>
<comment type="caution">
    <text evidence="13">The sequence shown here is derived from an EMBL/GenBank/DDBJ whole genome shotgun (WGS) entry which is preliminary data.</text>
</comment>
<evidence type="ECO:0000256" key="4">
    <source>
        <dbReference type="ARBA" id="ARBA00022741"/>
    </source>
</evidence>
<dbReference type="PROSITE" id="PS51199">
    <property type="entry name" value="SF4_HELICASE"/>
    <property type="match status" value="1"/>
</dbReference>
<dbReference type="SMART" id="SM00382">
    <property type="entry name" value="AAA"/>
    <property type="match status" value="1"/>
</dbReference>
<dbReference type="EC" id="5.6.2.3" evidence="10"/>
<keyword evidence="6 13" id="KW-0347">Helicase</keyword>
<dbReference type="Proteomes" id="UP000541033">
    <property type="component" value="Unassembled WGS sequence"/>
</dbReference>
<keyword evidence="3" id="KW-0235">DNA replication</keyword>
<keyword evidence="5 13" id="KW-0378">Hydrolase</keyword>
<dbReference type="SUPFAM" id="SSF52540">
    <property type="entry name" value="P-loop containing nucleoside triphosphate hydrolases"/>
    <property type="match status" value="1"/>
</dbReference>
<evidence type="ECO:0000259" key="12">
    <source>
        <dbReference type="PROSITE" id="PS51199"/>
    </source>
</evidence>
<protein>
    <recommendedName>
        <fullName evidence="10">DNA 5'-3' helicase</fullName>
        <ecNumber evidence="10">5.6.2.3</ecNumber>
    </recommendedName>
</protein>
<dbReference type="Gene3D" id="1.10.860.10">
    <property type="entry name" value="DNAb Helicase, Chain A"/>
    <property type="match status" value="1"/>
</dbReference>
<dbReference type="PANTHER" id="PTHR30153:SF2">
    <property type="entry name" value="REPLICATIVE DNA HELICASE"/>
    <property type="match status" value="1"/>
</dbReference>
<evidence type="ECO:0000256" key="6">
    <source>
        <dbReference type="ARBA" id="ARBA00022806"/>
    </source>
</evidence>
<comment type="catalytic activity">
    <reaction evidence="11">
        <text>ATP + H2O = ADP + phosphate + H(+)</text>
        <dbReference type="Rhea" id="RHEA:13065"/>
        <dbReference type="ChEBI" id="CHEBI:15377"/>
        <dbReference type="ChEBI" id="CHEBI:15378"/>
        <dbReference type="ChEBI" id="CHEBI:30616"/>
        <dbReference type="ChEBI" id="CHEBI:43474"/>
        <dbReference type="ChEBI" id="CHEBI:456216"/>
        <dbReference type="EC" id="5.6.2.3"/>
    </reaction>
</comment>
<evidence type="ECO:0000256" key="11">
    <source>
        <dbReference type="ARBA" id="ARBA00048954"/>
    </source>
</evidence>
<keyword evidence="8" id="KW-0238">DNA-binding</keyword>
<keyword evidence="14" id="KW-1185">Reference proteome</keyword>
<keyword evidence="2" id="KW-0639">Primosome</keyword>
<reference evidence="13 14" key="1">
    <citation type="submission" date="2020-02" db="EMBL/GenBank/DDBJ databases">
        <title>Sequencing the genomes of 1000 actinobacteria strains.</title>
        <authorList>
            <person name="Klenk H.-P."/>
        </authorList>
    </citation>
    <scope>NUCLEOTIDE SEQUENCE [LARGE SCALE GENOMIC DNA]</scope>
    <source>
        <strain evidence="13 14">DSM 27960</strain>
    </source>
</reference>
<evidence type="ECO:0000256" key="8">
    <source>
        <dbReference type="ARBA" id="ARBA00023125"/>
    </source>
</evidence>
<comment type="similarity">
    <text evidence="1">Belongs to the helicase family. DnaB subfamily.</text>
</comment>
<gene>
    <name evidence="13" type="ORF">FHX76_000397</name>
</gene>
<evidence type="ECO:0000256" key="5">
    <source>
        <dbReference type="ARBA" id="ARBA00022801"/>
    </source>
</evidence>
<evidence type="ECO:0000256" key="1">
    <source>
        <dbReference type="ARBA" id="ARBA00008428"/>
    </source>
</evidence>
<keyword evidence="9" id="KW-0413">Isomerase</keyword>
<dbReference type="GO" id="GO:0003677">
    <property type="term" value="F:DNA binding"/>
    <property type="evidence" value="ECO:0007669"/>
    <property type="project" value="UniProtKB-KW"/>
</dbReference>
<dbReference type="PANTHER" id="PTHR30153">
    <property type="entry name" value="REPLICATIVE DNA HELICASE DNAB"/>
    <property type="match status" value="1"/>
</dbReference>
<dbReference type="Gene3D" id="3.40.50.300">
    <property type="entry name" value="P-loop containing nucleotide triphosphate hydrolases"/>
    <property type="match status" value="1"/>
</dbReference>
<evidence type="ECO:0000256" key="2">
    <source>
        <dbReference type="ARBA" id="ARBA00022515"/>
    </source>
</evidence>
<evidence type="ECO:0000256" key="3">
    <source>
        <dbReference type="ARBA" id="ARBA00022705"/>
    </source>
</evidence>
<evidence type="ECO:0000313" key="14">
    <source>
        <dbReference type="Proteomes" id="UP000541033"/>
    </source>
</evidence>
<feature type="domain" description="SF4 helicase" evidence="12">
    <location>
        <begin position="161"/>
        <end position="418"/>
    </location>
</feature>
<dbReference type="InterPro" id="IPR036185">
    <property type="entry name" value="DNA_heli_DnaB-like_N_sf"/>
</dbReference>
<organism evidence="13 14">
    <name type="scientific">Lysinibacter cavernae</name>
    <dbReference type="NCBI Taxonomy" id="1640652"/>
    <lineage>
        <taxon>Bacteria</taxon>
        <taxon>Bacillati</taxon>
        <taxon>Actinomycetota</taxon>
        <taxon>Actinomycetes</taxon>
        <taxon>Micrococcales</taxon>
        <taxon>Microbacteriaceae</taxon>
        <taxon>Lysinibacter</taxon>
    </lineage>
</organism>
<dbReference type="GO" id="GO:0016787">
    <property type="term" value="F:hydrolase activity"/>
    <property type="evidence" value="ECO:0007669"/>
    <property type="project" value="UniProtKB-KW"/>
</dbReference>
<evidence type="ECO:0000256" key="10">
    <source>
        <dbReference type="ARBA" id="ARBA00044969"/>
    </source>
</evidence>
<keyword evidence="4" id="KW-0547">Nucleotide-binding</keyword>
<dbReference type="GO" id="GO:0005524">
    <property type="term" value="F:ATP binding"/>
    <property type="evidence" value="ECO:0007669"/>
    <property type="project" value="UniProtKB-KW"/>
</dbReference>
<dbReference type="SUPFAM" id="SSF48024">
    <property type="entry name" value="N-terminal domain of DnaB helicase"/>
    <property type="match status" value="1"/>
</dbReference>
<keyword evidence="7" id="KW-0067">ATP-binding</keyword>
<sequence>MSMHDVEAEQCALGGMMLSKAVVWEVMEVLEPTDFHDPKHETIARTIVALASSGEPTDPVAVFNRLRDDQTGIDAPYLHHLVEVTPTAANAAYYAGIVRQRAERRRLKEAAVSINQLAAEENETPADLVERARGLVDDVSRSTKRQIRRIGESLPALYESLDQAPEFIKTPWADLNQVVGGLRAGTLTIIGARPGIGKTVVGLQIAHELAREGSVGYVSLEMSESDIQKRLHAQVAQIPMSSLMDHQMMPTHWQSVAKVRAGLEQIPLYIADDLETLTQIQSFARSLARRGNFKGLVVDYLQLMTSGKREESRQQEVSSFSRSLKLLAGDLGIPIIALSQLNRAVEGRKTGKPQLADLRESGSIEQDADVVMLLHRDEKQRPNDLEIIVAKNRHGKQGDVTLKWEGVFARAITRPWSPTALLEKDDLRG</sequence>
<dbReference type="InterPro" id="IPR007693">
    <property type="entry name" value="DNA_helicase_DnaB-like_N"/>
</dbReference>
<dbReference type="Pfam" id="PF03796">
    <property type="entry name" value="DnaB_C"/>
    <property type="match status" value="1"/>
</dbReference>
<dbReference type="InterPro" id="IPR016136">
    <property type="entry name" value="DNA_helicase_N/primase_C"/>
</dbReference>
<dbReference type="CDD" id="cd00984">
    <property type="entry name" value="DnaB_C"/>
    <property type="match status" value="1"/>
</dbReference>
<name>A0A7X5QYU5_9MICO</name>
<dbReference type="InterPro" id="IPR027417">
    <property type="entry name" value="P-loop_NTPase"/>
</dbReference>
<dbReference type="GO" id="GO:1990077">
    <property type="term" value="C:primosome complex"/>
    <property type="evidence" value="ECO:0007669"/>
    <property type="project" value="UniProtKB-KW"/>
</dbReference>
<dbReference type="PRINTS" id="PR01874">
    <property type="entry name" value="DNAREPAIRADA"/>
</dbReference>
<dbReference type="InterPro" id="IPR003593">
    <property type="entry name" value="AAA+_ATPase"/>
</dbReference>
<accession>A0A7X5QYU5</accession>
<evidence type="ECO:0000313" key="13">
    <source>
        <dbReference type="EMBL" id="NIH52529.1"/>
    </source>
</evidence>
<dbReference type="GO" id="GO:0043139">
    <property type="term" value="F:5'-3' DNA helicase activity"/>
    <property type="evidence" value="ECO:0007669"/>
    <property type="project" value="UniProtKB-EC"/>
</dbReference>
<evidence type="ECO:0000256" key="7">
    <source>
        <dbReference type="ARBA" id="ARBA00022840"/>
    </source>
</evidence>
<proteinExistence type="inferred from homology"/>
<dbReference type="InterPro" id="IPR007694">
    <property type="entry name" value="DNA_helicase_DnaB-like_C"/>
</dbReference>
<dbReference type="AlphaFoldDB" id="A0A7X5QYU5"/>
<dbReference type="GO" id="GO:0005829">
    <property type="term" value="C:cytosol"/>
    <property type="evidence" value="ECO:0007669"/>
    <property type="project" value="TreeGrafter"/>
</dbReference>
<dbReference type="GO" id="GO:0006269">
    <property type="term" value="P:DNA replication, synthesis of primer"/>
    <property type="evidence" value="ECO:0007669"/>
    <property type="project" value="UniProtKB-KW"/>
</dbReference>
<dbReference type="EMBL" id="JAAMOX010000001">
    <property type="protein sequence ID" value="NIH52529.1"/>
    <property type="molecule type" value="Genomic_DNA"/>
</dbReference>
<dbReference type="Pfam" id="PF00772">
    <property type="entry name" value="DnaB"/>
    <property type="match status" value="1"/>
</dbReference>
<dbReference type="RefSeq" id="WP_167147213.1">
    <property type="nucleotide sequence ID" value="NZ_JAAMOX010000001.1"/>
</dbReference>